<reference evidence="1" key="1">
    <citation type="submission" date="2023-10" db="EMBL/GenBank/DDBJ databases">
        <title>Genome assembly of Pristionchus species.</title>
        <authorList>
            <person name="Yoshida K."/>
            <person name="Sommer R.J."/>
        </authorList>
    </citation>
    <scope>NUCLEOTIDE SEQUENCE</scope>
    <source>
        <strain evidence="1">RS5133</strain>
    </source>
</reference>
<dbReference type="AlphaFoldDB" id="A0AAV5VE46"/>
<evidence type="ECO:0000313" key="2">
    <source>
        <dbReference type="Proteomes" id="UP001432322"/>
    </source>
</evidence>
<name>A0AAV5VE46_9BILA</name>
<dbReference type="InterPro" id="IPR014756">
    <property type="entry name" value="Ig_E-set"/>
</dbReference>
<organism evidence="1 2">
    <name type="scientific">Pristionchus fissidentatus</name>
    <dbReference type="NCBI Taxonomy" id="1538716"/>
    <lineage>
        <taxon>Eukaryota</taxon>
        <taxon>Metazoa</taxon>
        <taxon>Ecdysozoa</taxon>
        <taxon>Nematoda</taxon>
        <taxon>Chromadorea</taxon>
        <taxon>Rhabditida</taxon>
        <taxon>Rhabditina</taxon>
        <taxon>Diplogasteromorpha</taxon>
        <taxon>Diplogasteroidea</taxon>
        <taxon>Neodiplogasteridae</taxon>
        <taxon>Pristionchus</taxon>
    </lineage>
</organism>
<dbReference type="Proteomes" id="UP001432322">
    <property type="component" value="Unassembled WGS sequence"/>
</dbReference>
<gene>
    <name evidence="1" type="ORF">PFISCL1PPCAC_8933</name>
</gene>
<comment type="caution">
    <text evidence="1">The sequence shown here is derived from an EMBL/GenBank/DDBJ whole genome shotgun (WGS) entry which is preliminary data.</text>
</comment>
<proteinExistence type="predicted"/>
<protein>
    <recommendedName>
        <fullName evidence="3">Arrestin C-terminal-like domain-containing protein</fullName>
    </recommendedName>
</protein>
<evidence type="ECO:0008006" key="3">
    <source>
        <dbReference type="Google" id="ProtNLM"/>
    </source>
</evidence>
<feature type="non-terminal residue" evidence="1">
    <location>
        <position position="1"/>
    </location>
</feature>
<sequence>LSVFILCVLQISLEKSGYTPGECITMTSFMRNNSQSSISMKVDVASGHSDLRSVKFQVPSCKSVMISFYAIKVTYMLEVTVVTRRFFGDSLTVSFPILIGWPRSVIAEFNTSATAEIPTSHFANPL</sequence>
<feature type="non-terminal residue" evidence="1">
    <location>
        <position position="126"/>
    </location>
</feature>
<keyword evidence="2" id="KW-1185">Reference proteome</keyword>
<dbReference type="SUPFAM" id="SSF81296">
    <property type="entry name" value="E set domains"/>
    <property type="match status" value="1"/>
</dbReference>
<accession>A0AAV5VE46</accession>
<evidence type="ECO:0000313" key="1">
    <source>
        <dbReference type="EMBL" id="GMT17636.1"/>
    </source>
</evidence>
<dbReference type="EMBL" id="BTSY01000003">
    <property type="protein sequence ID" value="GMT17636.1"/>
    <property type="molecule type" value="Genomic_DNA"/>
</dbReference>